<comment type="caution">
    <text evidence="7">The sequence shown here is derived from an EMBL/GenBank/DDBJ whole genome shotgun (WGS) entry which is preliminary data.</text>
</comment>
<dbReference type="PANTHER" id="PTHR31263">
    <property type="entry name" value="CELLULASE FAMILY PROTEIN (AFU_ORTHOLOGUE AFUA_5G14560)"/>
    <property type="match status" value="1"/>
</dbReference>
<dbReference type="GO" id="GO:0000272">
    <property type="term" value="P:polysaccharide catabolic process"/>
    <property type="evidence" value="ECO:0007669"/>
    <property type="project" value="InterPro"/>
</dbReference>
<evidence type="ECO:0000313" key="7">
    <source>
        <dbReference type="EMBL" id="ORY64183.1"/>
    </source>
</evidence>
<accession>A0A1Y2DY57</accession>
<dbReference type="EMBL" id="MCFJ01000007">
    <property type="protein sequence ID" value="ORY64183.1"/>
    <property type="molecule type" value="Genomic_DNA"/>
</dbReference>
<dbReference type="OrthoDB" id="442731at2759"/>
<sequence>MKTLAIYSSVALLATSVCSSWVPTPPALPHYYASRGLNSALPRAENSTGSWPYGPLKTQGRHIVNARGDVISWAGVNWPMSGESMIPEGLEWASVDDILDMIQSVGFNFIRMGYAIQMVDEIYDRNGEDVPLDVAMIMAVGYENGTKITNEIISKNPGWTAQTTRFEIWSDIADAALKKGIFIHPDVHVGKAMWCCSHVDGNSWFDDLNFNASEWRRGLAYIATWAKDHPNVASMSLRNELRESWNVTDLYYNWQTLIGNMSAGADAIYEANPDLLISWSGMQYDQDLSALISGKNILTAPCYKCTAIRDAYRSEPEYFDLDSYPWADKIVWELHLYGSSEDVDTGTCEIIEAGLYRNGFNALGIDAPSGCNITSDCPPATRLTPVILSEFGHAQASTLYNDTLQNCLQEYTKKHGISWAMWSLAGSYRIRSGVQGLQDIWGLTNFEWSGWLDPDTIEGYWKPWVEAMNVTTL</sequence>
<keyword evidence="8" id="KW-1185">Reference proteome</keyword>
<proteinExistence type="inferred from homology"/>
<gene>
    <name evidence="7" type="ORF">BCR38DRAFT_342664</name>
</gene>
<feature type="signal peptide" evidence="5">
    <location>
        <begin position="1"/>
        <end position="19"/>
    </location>
</feature>
<evidence type="ECO:0000256" key="4">
    <source>
        <dbReference type="RuleBase" id="RU361153"/>
    </source>
</evidence>
<evidence type="ECO:0000256" key="3">
    <source>
        <dbReference type="ARBA" id="ARBA00023295"/>
    </source>
</evidence>
<keyword evidence="5" id="KW-0732">Signal</keyword>
<dbReference type="STRING" id="1141098.A0A1Y2DY57"/>
<dbReference type="GO" id="GO:0004553">
    <property type="term" value="F:hydrolase activity, hydrolyzing O-glycosyl compounds"/>
    <property type="evidence" value="ECO:0007669"/>
    <property type="project" value="InterPro"/>
</dbReference>
<name>A0A1Y2DY57_9PEZI</name>
<reference evidence="7 8" key="1">
    <citation type="submission" date="2016-07" db="EMBL/GenBank/DDBJ databases">
        <title>Pervasive Adenine N6-methylation of Active Genes in Fungi.</title>
        <authorList>
            <consortium name="DOE Joint Genome Institute"/>
            <person name="Mondo S.J."/>
            <person name="Dannebaum R.O."/>
            <person name="Kuo R.C."/>
            <person name="Labutti K."/>
            <person name="Haridas S."/>
            <person name="Kuo A."/>
            <person name="Salamov A."/>
            <person name="Ahrendt S.R."/>
            <person name="Lipzen A."/>
            <person name="Sullivan W."/>
            <person name="Andreopoulos W.B."/>
            <person name="Clum A."/>
            <person name="Lindquist E."/>
            <person name="Daum C."/>
            <person name="Ramamoorthy G.K."/>
            <person name="Gryganskyi A."/>
            <person name="Culley D."/>
            <person name="Magnuson J.K."/>
            <person name="James T.Y."/>
            <person name="O'Malley M.A."/>
            <person name="Stajich J.E."/>
            <person name="Spatafora J.W."/>
            <person name="Visel A."/>
            <person name="Grigoriev I.V."/>
        </authorList>
    </citation>
    <scope>NUCLEOTIDE SEQUENCE [LARGE SCALE GENOMIC DNA]</scope>
    <source>
        <strain evidence="7 8">CBS 129021</strain>
    </source>
</reference>
<dbReference type="InterPro" id="IPR017853">
    <property type="entry name" value="GH"/>
</dbReference>
<dbReference type="GeneID" id="63772178"/>
<dbReference type="PANTHER" id="PTHR31263:SF0">
    <property type="entry name" value="CELLULASE FAMILY PROTEIN (AFU_ORTHOLOGUE AFUA_5G14560)"/>
    <property type="match status" value="1"/>
</dbReference>
<dbReference type="InParanoid" id="A0A1Y2DY57"/>
<feature type="domain" description="Glycoside hydrolase family 5" evidence="6">
    <location>
        <begin position="66"/>
        <end position="424"/>
    </location>
</feature>
<dbReference type="RefSeq" id="XP_040715597.1">
    <property type="nucleotide sequence ID" value="XM_040855966.1"/>
</dbReference>
<keyword evidence="3 4" id="KW-0326">Glycosidase</keyword>
<evidence type="ECO:0000256" key="5">
    <source>
        <dbReference type="SAM" id="SignalP"/>
    </source>
</evidence>
<dbReference type="Proteomes" id="UP000193689">
    <property type="component" value="Unassembled WGS sequence"/>
</dbReference>
<keyword evidence="2 4" id="KW-0378">Hydrolase</keyword>
<evidence type="ECO:0000313" key="8">
    <source>
        <dbReference type="Proteomes" id="UP000193689"/>
    </source>
</evidence>
<organism evidence="7 8">
    <name type="scientific">Pseudomassariella vexata</name>
    <dbReference type="NCBI Taxonomy" id="1141098"/>
    <lineage>
        <taxon>Eukaryota</taxon>
        <taxon>Fungi</taxon>
        <taxon>Dikarya</taxon>
        <taxon>Ascomycota</taxon>
        <taxon>Pezizomycotina</taxon>
        <taxon>Sordariomycetes</taxon>
        <taxon>Xylariomycetidae</taxon>
        <taxon>Amphisphaeriales</taxon>
        <taxon>Pseudomassariaceae</taxon>
        <taxon>Pseudomassariella</taxon>
    </lineage>
</organism>
<protein>
    <submittedName>
        <fullName evidence="7">Glycoside hydrolase superfamily</fullName>
    </submittedName>
</protein>
<evidence type="ECO:0000259" key="6">
    <source>
        <dbReference type="Pfam" id="PF00150"/>
    </source>
</evidence>
<evidence type="ECO:0000256" key="1">
    <source>
        <dbReference type="ARBA" id="ARBA00005641"/>
    </source>
</evidence>
<comment type="similarity">
    <text evidence="1 4">Belongs to the glycosyl hydrolase 5 (cellulase A) family.</text>
</comment>
<dbReference type="Gene3D" id="3.20.20.80">
    <property type="entry name" value="Glycosidases"/>
    <property type="match status" value="1"/>
</dbReference>
<feature type="chain" id="PRO_5013028223" evidence="5">
    <location>
        <begin position="20"/>
        <end position="473"/>
    </location>
</feature>
<dbReference type="InterPro" id="IPR001547">
    <property type="entry name" value="Glyco_hydro_5"/>
</dbReference>
<evidence type="ECO:0000256" key="2">
    <source>
        <dbReference type="ARBA" id="ARBA00022801"/>
    </source>
</evidence>
<dbReference type="SUPFAM" id="SSF51445">
    <property type="entry name" value="(Trans)glycosidases"/>
    <property type="match status" value="1"/>
</dbReference>
<dbReference type="AlphaFoldDB" id="A0A1Y2DY57"/>
<dbReference type="Pfam" id="PF00150">
    <property type="entry name" value="Cellulase"/>
    <property type="match status" value="1"/>
</dbReference>